<dbReference type="InterPro" id="IPR036397">
    <property type="entry name" value="RNaseH_sf"/>
</dbReference>
<dbReference type="InterPro" id="IPR001584">
    <property type="entry name" value="Integrase_cat-core"/>
</dbReference>
<feature type="domain" description="Integrase catalytic" evidence="3">
    <location>
        <begin position="172"/>
        <end position="343"/>
    </location>
</feature>
<gene>
    <name evidence="4" type="ORF">IAA53_04130</name>
</gene>
<organism evidence="4 5">
    <name type="scientific">Candidatus Avoscillospira avicola</name>
    <dbReference type="NCBI Taxonomy" id="2840706"/>
    <lineage>
        <taxon>Bacteria</taxon>
        <taxon>Bacillati</taxon>
        <taxon>Bacillota</taxon>
        <taxon>Clostridia</taxon>
        <taxon>Eubacteriales</taxon>
        <taxon>Oscillospiraceae</taxon>
        <taxon>Oscillospiraceae incertae sedis</taxon>
        <taxon>Candidatus Avoscillospira</taxon>
    </lineage>
</organism>
<protein>
    <submittedName>
        <fullName evidence="4">IS30 family transposase</fullName>
    </submittedName>
</protein>
<dbReference type="Proteomes" id="UP000824239">
    <property type="component" value="Unassembled WGS sequence"/>
</dbReference>
<proteinExistence type="predicted"/>
<accession>A0A9D1DH08</accession>
<evidence type="ECO:0000256" key="1">
    <source>
        <dbReference type="ARBA" id="ARBA00023172"/>
    </source>
</evidence>
<reference evidence="4" key="2">
    <citation type="journal article" date="2021" name="PeerJ">
        <title>Extensive microbial diversity within the chicken gut microbiome revealed by metagenomics and culture.</title>
        <authorList>
            <person name="Gilroy R."/>
            <person name="Ravi A."/>
            <person name="Getino M."/>
            <person name="Pursley I."/>
            <person name="Horton D.L."/>
            <person name="Alikhan N.F."/>
            <person name="Baker D."/>
            <person name="Gharbi K."/>
            <person name="Hall N."/>
            <person name="Watson M."/>
            <person name="Adriaenssens E.M."/>
            <person name="Foster-Nyarko E."/>
            <person name="Jarju S."/>
            <person name="Secka A."/>
            <person name="Antonio M."/>
            <person name="Oren A."/>
            <person name="Chaudhuri R.R."/>
            <person name="La Ragione R."/>
            <person name="Hildebrand F."/>
            <person name="Pallen M.J."/>
        </authorList>
    </citation>
    <scope>NUCLEOTIDE SEQUENCE</scope>
    <source>
        <strain evidence="4">ChiBcec15-4380</strain>
    </source>
</reference>
<dbReference type="GO" id="GO:0032196">
    <property type="term" value="P:transposition"/>
    <property type="evidence" value="ECO:0007669"/>
    <property type="project" value="TreeGrafter"/>
</dbReference>
<dbReference type="Gene3D" id="1.10.10.60">
    <property type="entry name" value="Homeodomain-like"/>
    <property type="match status" value="1"/>
</dbReference>
<dbReference type="PROSITE" id="PS50994">
    <property type="entry name" value="INTEGRASE"/>
    <property type="match status" value="1"/>
</dbReference>
<dbReference type="GO" id="GO:0015074">
    <property type="term" value="P:DNA integration"/>
    <property type="evidence" value="ECO:0007669"/>
    <property type="project" value="InterPro"/>
</dbReference>
<dbReference type="GO" id="GO:0006310">
    <property type="term" value="P:DNA recombination"/>
    <property type="evidence" value="ECO:0007669"/>
    <property type="project" value="UniProtKB-KW"/>
</dbReference>
<dbReference type="PANTHER" id="PTHR10948">
    <property type="entry name" value="TRANSPOSASE"/>
    <property type="match status" value="1"/>
</dbReference>
<name>A0A9D1DH08_9FIRM</name>
<dbReference type="EMBL" id="DVHE01000033">
    <property type="protein sequence ID" value="HIR50462.1"/>
    <property type="molecule type" value="Genomic_DNA"/>
</dbReference>
<dbReference type="Gene3D" id="3.30.420.10">
    <property type="entry name" value="Ribonuclease H-like superfamily/Ribonuclease H"/>
    <property type="match status" value="1"/>
</dbReference>
<dbReference type="AlphaFoldDB" id="A0A9D1DH08"/>
<dbReference type="Pfam" id="PF13936">
    <property type="entry name" value="HTH_38"/>
    <property type="match status" value="1"/>
</dbReference>
<keyword evidence="1" id="KW-0233">DNA recombination</keyword>
<dbReference type="InterPro" id="IPR012337">
    <property type="entry name" value="RNaseH-like_sf"/>
</dbReference>
<dbReference type="GO" id="GO:0004803">
    <property type="term" value="F:transposase activity"/>
    <property type="evidence" value="ECO:0007669"/>
    <property type="project" value="TreeGrafter"/>
</dbReference>
<dbReference type="SUPFAM" id="SSF53098">
    <property type="entry name" value="Ribonuclease H-like"/>
    <property type="match status" value="1"/>
</dbReference>
<comment type="caution">
    <text evidence="4">The sequence shown here is derived from an EMBL/GenBank/DDBJ whole genome shotgun (WGS) entry which is preliminary data.</text>
</comment>
<dbReference type="InterPro" id="IPR051917">
    <property type="entry name" value="Transposase-Integrase"/>
</dbReference>
<dbReference type="InterPro" id="IPR053392">
    <property type="entry name" value="Transposase_IS30-like"/>
</dbReference>
<dbReference type="PANTHER" id="PTHR10948:SF23">
    <property type="entry name" value="TRANSPOSASE INSI FOR INSERTION SEQUENCE ELEMENT IS30A-RELATED"/>
    <property type="match status" value="1"/>
</dbReference>
<evidence type="ECO:0000313" key="5">
    <source>
        <dbReference type="Proteomes" id="UP000824239"/>
    </source>
</evidence>
<evidence type="ECO:0000259" key="3">
    <source>
        <dbReference type="PROSITE" id="PS50994"/>
    </source>
</evidence>
<dbReference type="NCBIfam" id="NF033563">
    <property type="entry name" value="transpos_IS30"/>
    <property type="match status" value="1"/>
</dbReference>
<dbReference type="GO" id="GO:0005829">
    <property type="term" value="C:cytosol"/>
    <property type="evidence" value="ECO:0007669"/>
    <property type="project" value="TreeGrafter"/>
</dbReference>
<feature type="region of interest" description="Disordered" evidence="2">
    <location>
        <begin position="148"/>
        <end position="175"/>
    </location>
</feature>
<reference evidence="4" key="1">
    <citation type="submission" date="2020-10" db="EMBL/GenBank/DDBJ databases">
        <authorList>
            <person name="Gilroy R."/>
        </authorList>
    </citation>
    <scope>NUCLEOTIDE SEQUENCE</scope>
    <source>
        <strain evidence="4">ChiBcec15-4380</strain>
    </source>
</reference>
<dbReference type="InterPro" id="IPR025246">
    <property type="entry name" value="IS30-like_HTH"/>
</dbReference>
<evidence type="ECO:0000313" key="4">
    <source>
        <dbReference type="EMBL" id="HIR50462.1"/>
    </source>
</evidence>
<evidence type="ECO:0000256" key="2">
    <source>
        <dbReference type="SAM" id="MobiDB-lite"/>
    </source>
</evidence>
<dbReference type="GO" id="GO:0003676">
    <property type="term" value="F:nucleic acid binding"/>
    <property type="evidence" value="ECO:0007669"/>
    <property type="project" value="InterPro"/>
</dbReference>
<sequence length="349" mass="40004">MGKHFSHLTPTQRTQIDAFRRAGMKVVDIAKEIGVHYTTVYRELKRCTYEHLNSDYTTEIRYNPDGAQARYEANLRAKGPELKIGNDYELADYLIGKIRDEKYSPEAAIGEAEVCGWPFRVHICASTAYNYIRAEIFGDDLTVEMLPQHGKRRRKPERPEGAIPRKPAGKSIEKRPEIVNTRTTFGHWEMDSLESGKGYKRTWLMLTERKTRREIIVSMKDKTSESVVRALNGIERKLGALFPQIFLSITCDNGTEFSDAEGIENKRRGKGKRTTVYYCHPYTPSERGTNENQNGLIRRLVPKGTDLGTLSPQEVKAAEAWLNSYPRKMFGFLCSEQLFREELALILAR</sequence>